<dbReference type="VEuPathDB" id="VectorBase:GAUT024189"/>
<reference evidence="1" key="1">
    <citation type="submission" date="2020-05" db="UniProtKB">
        <authorList>
            <consortium name="EnsemblMetazoa"/>
        </authorList>
    </citation>
    <scope>IDENTIFICATION</scope>
    <source>
        <strain evidence="1">TTRI</strain>
    </source>
</reference>
<sequence>MVTPYFRQWRSVFILAQTQQIHLQVLHYKLPCLVCNSLDDLGPPTERMLYLGNNNKYKGNKTIITSDIKFVSFDLLAYKSEHIYCCSHQSTQSSLLTQNDYHEETSLIRIKANNHLRLCRLNSVVVAQH</sequence>
<dbReference type="AlphaFoldDB" id="A0A1A9V345"/>
<protein>
    <submittedName>
        <fullName evidence="1">Uncharacterized protein</fullName>
    </submittedName>
</protein>
<organism evidence="1 2">
    <name type="scientific">Glossina austeni</name>
    <name type="common">Savannah tsetse fly</name>
    <dbReference type="NCBI Taxonomy" id="7395"/>
    <lineage>
        <taxon>Eukaryota</taxon>
        <taxon>Metazoa</taxon>
        <taxon>Ecdysozoa</taxon>
        <taxon>Arthropoda</taxon>
        <taxon>Hexapoda</taxon>
        <taxon>Insecta</taxon>
        <taxon>Pterygota</taxon>
        <taxon>Neoptera</taxon>
        <taxon>Endopterygota</taxon>
        <taxon>Diptera</taxon>
        <taxon>Brachycera</taxon>
        <taxon>Muscomorpha</taxon>
        <taxon>Hippoboscoidea</taxon>
        <taxon>Glossinidae</taxon>
        <taxon>Glossina</taxon>
    </lineage>
</organism>
<evidence type="ECO:0000313" key="2">
    <source>
        <dbReference type="Proteomes" id="UP000078200"/>
    </source>
</evidence>
<accession>A0A1A9V345</accession>
<evidence type="ECO:0000313" key="1">
    <source>
        <dbReference type="EnsemblMetazoa" id="GAUT024189-PA"/>
    </source>
</evidence>
<dbReference type="Proteomes" id="UP000078200">
    <property type="component" value="Unassembled WGS sequence"/>
</dbReference>
<keyword evidence="2" id="KW-1185">Reference proteome</keyword>
<dbReference type="EnsemblMetazoa" id="GAUT024189-RA">
    <property type="protein sequence ID" value="GAUT024189-PA"/>
    <property type="gene ID" value="GAUT024189"/>
</dbReference>
<name>A0A1A9V345_GLOAU</name>
<proteinExistence type="predicted"/>